<evidence type="ECO:0000259" key="1">
    <source>
        <dbReference type="Pfam" id="PF22938"/>
    </source>
</evidence>
<dbReference type="AlphaFoldDB" id="A0A4Y2M7L1"/>
<dbReference type="EMBL" id="BGPR01006891">
    <property type="protein sequence ID" value="GBN22659.1"/>
    <property type="molecule type" value="Genomic_DNA"/>
</dbReference>
<dbReference type="Pfam" id="PF22938">
    <property type="entry name" value="Integrase_p58_C"/>
    <property type="match status" value="1"/>
</dbReference>
<comment type="caution">
    <text evidence="2">The sequence shown here is derived from an EMBL/GenBank/DDBJ whole genome shotgun (WGS) entry which is preliminary data.</text>
</comment>
<dbReference type="InterPro" id="IPR054465">
    <property type="entry name" value="Integrase_p58-like_C"/>
</dbReference>
<evidence type="ECO:0000313" key="3">
    <source>
        <dbReference type="Proteomes" id="UP000499080"/>
    </source>
</evidence>
<sequence>MYNPKQRSGLSPKLQQNWERPYTIVKTPNDVVYRVQRSTNDKPKLIHINRLAPYRATDHSSMYRGCWDVQSLKRGAVL</sequence>
<reference evidence="2 3" key="1">
    <citation type="journal article" date="2019" name="Sci. Rep.">
        <title>Orb-weaving spider Araneus ventricosus genome elucidates the spidroin gene catalogue.</title>
        <authorList>
            <person name="Kono N."/>
            <person name="Nakamura H."/>
            <person name="Ohtoshi R."/>
            <person name="Moran D.A.P."/>
            <person name="Shinohara A."/>
            <person name="Yoshida Y."/>
            <person name="Fujiwara M."/>
            <person name="Mori M."/>
            <person name="Tomita M."/>
            <person name="Arakawa K."/>
        </authorList>
    </citation>
    <scope>NUCLEOTIDE SEQUENCE [LARGE SCALE GENOMIC DNA]</scope>
</reference>
<evidence type="ECO:0000313" key="2">
    <source>
        <dbReference type="EMBL" id="GBN22659.1"/>
    </source>
</evidence>
<dbReference type="OrthoDB" id="6430889at2759"/>
<accession>A0A4Y2M7L1</accession>
<name>A0A4Y2M7L1_ARAVE</name>
<dbReference type="Proteomes" id="UP000499080">
    <property type="component" value="Unassembled WGS sequence"/>
</dbReference>
<organism evidence="2 3">
    <name type="scientific">Araneus ventricosus</name>
    <name type="common">Orbweaver spider</name>
    <name type="synonym">Epeira ventricosa</name>
    <dbReference type="NCBI Taxonomy" id="182803"/>
    <lineage>
        <taxon>Eukaryota</taxon>
        <taxon>Metazoa</taxon>
        <taxon>Ecdysozoa</taxon>
        <taxon>Arthropoda</taxon>
        <taxon>Chelicerata</taxon>
        <taxon>Arachnida</taxon>
        <taxon>Araneae</taxon>
        <taxon>Araneomorphae</taxon>
        <taxon>Entelegynae</taxon>
        <taxon>Araneoidea</taxon>
        <taxon>Araneidae</taxon>
        <taxon>Araneus</taxon>
    </lineage>
</organism>
<protein>
    <recommendedName>
        <fullName evidence="1">Integrase p58-like C-terminal domain-containing protein</fullName>
    </recommendedName>
</protein>
<feature type="domain" description="Integrase p58-like C-terminal" evidence="1">
    <location>
        <begin position="21"/>
        <end position="53"/>
    </location>
</feature>
<proteinExistence type="predicted"/>
<keyword evidence="3" id="KW-1185">Reference proteome</keyword>
<gene>
    <name evidence="2" type="ORF">AVEN_61023_1</name>
</gene>